<reference evidence="1 2" key="2">
    <citation type="journal article" date="2022" name="Mol. Ecol. Resour.">
        <title>The genomes of chicory, endive, great burdock and yacon provide insights into Asteraceae paleo-polyploidization history and plant inulin production.</title>
        <authorList>
            <person name="Fan W."/>
            <person name="Wang S."/>
            <person name="Wang H."/>
            <person name="Wang A."/>
            <person name="Jiang F."/>
            <person name="Liu H."/>
            <person name="Zhao H."/>
            <person name="Xu D."/>
            <person name="Zhang Y."/>
        </authorList>
    </citation>
    <scope>NUCLEOTIDE SEQUENCE [LARGE SCALE GENOMIC DNA]</scope>
    <source>
        <strain evidence="2">cv. Yunnan</strain>
        <tissue evidence="1">Leaves</tissue>
    </source>
</reference>
<proteinExistence type="predicted"/>
<evidence type="ECO:0000313" key="2">
    <source>
        <dbReference type="Proteomes" id="UP001056120"/>
    </source>
</evidence>
<name>A0ACB9AXT6_9ASTR</name>
<sequence>MNPSGGITSPTKHPTDPLSPGESGLPPESGCSLDGGGVSRGKNAVQASTNPKNPEFSTNFGVTIKCSDPSFPKNGSSSRRFSPYGSNNGSGALRGKGKGMNRKEKGQNKYSPMLSELKVNEFIQGTSAMGVRRTGEESSETIGLNPLVNGPTDDDSAGLPPIGEATVMDTEMDGLQHTLRPANLQVTDEDYGMFSPRKDCNDTQSIVWDASMGHYNLSGGNQGYDLAPKKSELKSNLDNHQKANSVWTSPVSGFESFAEKIKKSNEISACNQPLESPPSPALETGTAGLNTPTTVIRNSGPSVDKDGFTAVTRRKKMGPIKMQGKKQKPVKLKATFQHFDHVRPVGRQVPADQDVNQLGKAPHVNKDAIMQGVLKPTSGISNATKKGSSGFNFTRAVQGDRGGKNIQQPSTTMASPHKSSDVDTSNRFAVLDIPNSIKFNKVIEIQDDLYPLDLNAEVGMDLDMTRSNVGQSLVGQPSQLGGGDHGLPPDILPVCQVNREFREGVRILPSSIVTPPKESQQPFGHEVSSTHLIREDNEEKDYGISNAQKMAISSRLRGPAQAVRAADMDMWEQGEHAFFEDQVKALGLDYDYCIEDVDSDEENGTAQFFAAQMKVGMPKVPIPTLSQMSK</sequence>
<reference evidence="2" key="1">
    <citation type="journal article" date="2022" name="Mol. Ecol. Resour.">
        <title>The genomes of chicory, endive, great burdock and yacon provide insights into Asteraceae palaeo-polyploidization history and plant inulin production.</title>
        <authorList>
            <person name="Fan W."/>
            <person name="Wang S."/>
            <person name="Wang H."/>
            <person name="Wang A."/>
            <person name="Jiang F."/>
            <person name="Liu H."/>
            <person name="Zhao H."/>
            <person name="Xu D."/>
            <person name="Zhang Y."/>
        </authorList>
    </citation>
    <scope>NUCLEOTIDE SEQUENCE [LARGE SCALE GENOMIC DNA]</scope>
    <source>
        <strain evidence="2">cv. Yunnan</strain>
    </source>
</reference>
<dbReference type="EMBL" id="CM042041">
    <property type="protein sequence ID" value="KAI3714450.1"/>
    <property type="molecule type" value="Genomic_DNA"/>
</dbReference>
<evidence type="ECO:0000313" key="1">
    <source>
        <dbReference type="EMBL" id="KAI3714450.1"/>
    </source>
</evidence>
<protein>
    <submittedName>
        <fullName evidence="1">Uncharacterized protein</fullName>
    </submittedName>
</protein>
<accession>A0ACB9AXT6</accession>
<dbReference type="Proteomes" id="UP001056120">
    <property type="component" value="Linkage Group LG24"/>
</dbReference>
<organism evidence="1 2">
    <name type="scientific">Smallanthus sonchifolius</name>
    <dbReference type="NCBI Taxonomy" id="185202"/>
    <lineage>
        <taxon>Eukaryota</taxon>
        <taxon>Viridiplantae</taxon>
        <taxon>Streptophyta</taxon>
        <taxon>Embryophyta</taxon>
        <taxon>Tracheophyta</taxon>
        <taxon>Spermatophyta</taxon>
        <taxon>Magnoliopsida</taxon>
        <taxon>eudicotyledons</taxon>
        <taxon>Gunneridae</taxon>
        <taxon>Pentapetalae</taxon>
        <taxon>asterids</taxon>
        <taxon>campanulids</taxon>
        <taxon>Asterales</taxon>
        <taxon>Asteraceae</taxon>
        <taxon>Asteroideae</taxon>
        <taxon>Heliantheae alliance</taxon>
        <taxon>Millerieae</taxon>
        <taxon>Smallanthus</taxon>
    </lineage>
</organism>
<comment type="caution">
    <text evidence="1">The sequence shown here is derived from an EMBL/GenBank/DDBJ whole genome shotgun (WGS) entry which is preliminary data.</text>
</comment>
<keyword evidence="2" id="KW-1185">Reference proteome</keyword>
<gene>
    <name evidence="1" type="ORF">L1987_73052</name>
</gene>